<evidence type="ECO:0000256" key="4">
    <source>
        <dbReference type="ARBA" id="ARBA00022691"/>
    </source>
</evidence>
<organism evidence="10 11">
    <name type="scientific">Virgibacillus kapii</name>
    <dbReference type="NCBI Taxonomy" id="1638645"/>
    <lineage>
        <taxon>Bacteria</taxon>
        <taxon>Bacillati</taxon>
        <taxon>Bacillota</taxon>
        <taxon>Bacilli</taxon>
        <taxon>Bacillales</taxon>
        <taxon>Bacillaceae</taxon>
        <taxon>Virgibacillus</taxon>
    </lineage>
</organism>
<evidence type="ECO:0000256" key="5">
    <source>
        <dbReference type="ARBA" id="ARBA00022747"/>
    </source>
</evidence>
<evidence type="ECO:0000256" key="3">
    <source>
        <dbReference type="ARBA" id="ARBA00022679"/>
    </source>
</evidence>
<keyword evidence="5" id="KW-0680">Restriction system</keyword>
<keyword evidence="4" id="KW-0949">S-adenosyl-L-methionine</keyword>
<dbReference type="InterPro" id="IPR029063">
    <property type="entry name" value="SAM-dependent_MTases_sf"/>
</dbReference>
<dbReference type="InterPro" id="IPR050953">
    <property type="entry name" value="N4_N6_ade-DNA_methylase"/>
</dbReference>
<dbReference type="EMBL" id="BMPN01000002">
    <property type="protein sequence ID" value="GGJ55437.1"/>
    <property type="molecule type" value="Genomic_DNA"/>
</dbReference>
<evidence type="ECO:0000256" key="1">
    <source>
        <dbReference type="ARBA" id="ARBA00011900"/>
    </source>
</evidence>
<dbReference type="Gene3D" id="3.40.50.150">
    <property type="entry name" value="Vaccinia Virus protein VP39"/>
    <property type="match status" value="1"/>
</dbReference>
<comment type="catalytic activity">
    <reaction evidence="7">
        <text>a 2'-deoxyadenosine in DNA + S-adenosyl-L-methionine = an N(6)-methyl-2'-deoxyadenosine in DNA + S-adenosyl-L-homocysteine + H(+)</text>
        <dbReference type="Rhea" id="RHEA:15197"/>
        <dbReference type="Rhea" id="RHEA-COMP:12418"/>
        <dbReference type="Rhea" id="RHEA-COMP:12419"/>
        <dbReference type="ChEBI" id="CHEBI:15378"/>
        <dbReference type="ChEBI" id="CHEBI:57856"/>
        <dbReference type="ChEBI" id="CHEBI:59789"/>
        <dbReference type="ChEBI" id="CHEBI:90615"/>
        <dbReference type="ChEBI" id="CHEBI:90616"/>
        <dbReference type="EC" id="2.1.1.72"/>
    </reaction>
</comment>
<dbReference type="RefSeq" id="WP_188942757.1">
    <property type="nucleotide sequence ID" value="NZ_BMPN01000002.1"/>
</dbReference>
<protein>
    <recommendedName>
        <fullName evidence="1">site-specific DNA-methyltransferase (adenine-specific)</fullName>
        <ecNumber evidence="1">2.1.1.72</ecNumber>
    </recommendedName>
</protein>
<name>A0ABQ2DJ56_9BACI</name>
<dbReference type="Pfam" id="PF12950">
    <property type="entry name" value="TaqI_C"/>
    <property type="match status" value="1"/>
</dbReference>
<evidence type="ECO:0000259" key="9">
    <source>
        <dbReference type="Pfam" id="PF12950"/>
    </source>
</evidence>
<dbReference type="InterPro" id="IPR025931">
    <property type="entry name" value="TaqI_C"/>
</dbReference>
<gene>
    <name evidence="10" type="ORF">GCM10007111_17140</name>
</gene>
<dbReference type="SUPFAM" id="SSF53335">
    <property type="entry name" value="S-adenosyl-L-methionine-dependent methyltransferases"/>
    <property type="match status" value="1"/>
</dbReference>
<evidence type="ECO:0000256" key="2">
    <source>
        <dbReference type="ARBA" id="ARBA00022603"/>
    </source>
</evidence>
<sequence>MLNKERLISDLKRIHKDIVKVYKLIFQYKNTNDIGFENLINEEYKKENRETEDEKKIWNEQYFHRSAYTLINKILFIRICEDKGFMLNEEDKIMGEEVSPNAGQKLSMVGLQKWSNLISNYSLSELIKFAFKDMNKSYNNISLYKEDKYDWLLPSSEHIETKFMDKKLFDETPYQSFELLLKEIIEALDTTRYDFGDSSENVLGDVYEKFMDRETRRALGQFYTPESVIEYILNNTVKKVNVLDEPFVKVLDPSCGSGHFLIMAYDILKGKFEENLEQLQEKYKDNKYSVIKGKDEVILTGKEYWTNKYLHYHILKHCIYGADIDPFALQLTTINLLLKDLNNFITDELNIIECDSLIKWETDYGWRELEDEVKYGDLFLSVKHKNILGETEEIPLSFIEAEEIVKKGKFWSNQYDFIVGNPPYIRGEKVPNKGYLEKNYQVYASTADILTYFVERGMLLLKENQQLGFIISNKFTRTHYGRKLRKFISDSYIINQYKDNFNEIALNEVFVDAVVDASIIIITNKKPYTDSKIFYNDKYHINQSFYGEESWSFGNIELINLKQKIESKGEKLKDISFIDIYYGIKTGFNDAFIINERTKNKLVKEDPKSAEIIKPVLRGRDIDQYRIEEENLYLINTGYDINIEDDYKAIYNHMLQHKGKLAARSDQGSNWYNLRSCDYYEEFEQDKILYGEIINSSPNRPKFYFDTFNSYVEATGFMITSTKDLKLLLAILNSTLSMFYIKSIGSTLNTNGIRYKKVFLEEIPLLFEIDKEIKDEIIKRVDKIISITKEMYKKTNLTLVDAVTFEKYKDEIKILAGQIDILIIKTYGITNEEYLMMLKYVELKDKTEILSNNELSLLSDNERDSFVEKLAKRIPVDKFVDEHIKNKKSLEILSEEYGFEYTTFALLRKEYAEKYYTEDPWSIYQITESQNKVVKEISFRIQDILEQINSYQDIYSLYPFLEEVLGTKGLNEILDVMKAHNISKRSDKIITEILNSKSDTFSNFIKKRKQEKKPKLFVKYDANVYGLSYWSDEIHKKYFIDAIDYVTSSSEEKHKGTIFEGATKTRKKAESSINSLKELIFHDKEDYIELLNEKLRKAFD</sequence>
<evidence type="ECO:0000313" key="11">
    <source>
        <dbReference type="Proteomes" id="UP000634435"/>
    </source>
</evidence>
<keyword evidence="2" id="KW-0489">Methyltransferase</keyword>
<accession>A0ABQ2DJ56</accession>
<reference evidence="11" key="1">
    <citation type="journal article" date="2019" name="Int. J. Syst. Evol. Microbiol.">
        <title>The Global Catalogue of Microorganisms (GCM) 10K type strain sequencing project: providing services to taxonomists for standard genome sequencing and annotation.</title>
        <authorList>
            <consortium name="The Broad Institute Genomics Platform"/>
            <consortium name="The Broad Institute Genome Sequencing Center for Infectious Disease"/>
            <person name="Wu L."/>
            <person name="Ma J."/>
        </authorList>
    </citation>
    <scope>NUCLEOTIDE SEQUENCE [LARGE SCALE GENOMIC DNA]</scope>
    <source>
        <strain evidence="11">JCM 30071</strain>
    </source>
</reference>
<proteinExistence type="predicted"/>
<dbReference type="Pfam" id="PF07669">
    <property type="entry name" value="Eco57I"/>
    <property type="match status" value="1"/>
</dbReference>
<feature type="domain" description="Type II methyltransferase M.TaqI-like" evidence="8">
    <location>
        <begin position="317"/>
        <end position="498"/>
    </location>
</feature>
<evidence type="ECO:0000259" key="8">
    <source>
        <dbReference type="Pfam" id="PF07669"/>
    </source>
</evidence>
<evidence type="ECO:0000313" key="10">
    <source>
        <dbReference type="EMBL" id="GGJ55437.1"/>
    </source>
</evidence>
<comment type="caution">
    <text evidence="10">The sequence shown here is derived from an EMBL/GenBank/DDBJ whole genome shotgun (WGS) entry which is preliminary data.</text>
</comment>
<feature type="domain" description="TaqI-like C-terminal specificity" evidence="9">
    <location>
        <begin position="614"/>
        <end position="765"/>
    </location>
</feature>
<dbReference type="Proteomes" id="UP000634435">
    <property type="component" value="Unassembled WGS sequence"/>
</dbReference>
<dbReference type="EC" id="2.1.1.72" evidence="1"/>
<keyword evidence="11" id="KW-1185">Reference proteome</keyword>
<dbReference type="PANTHER" id="PTHR33841">
    <property type="entry name" value="DNA METHYLTRANSFERASE YEEA-RELATED"/>
    <property type="match status" value="1"/>
</dbReference>
<evidence type="ECO:0000256" key="7">
    <source>
        <dbReference type="ARBA" id="ARBA00047942"/>
    </source>
</evidence>
<keyword evidence="3" id="KW-0808">Transferase</keyword>
<dbReference type="PANTHER" id="PTHR33841:SF6">
    <property type="entry name" value="TYPE II METHYLTRANSFERASE M.HINDII"/>
    <property type="match status" value="1"/>
</dbReference>
<dbReference type="InterPro" id="IPR011639">
    <property type="entry name" value="MethylTrfase_TaqI-like_dom"/>
</dbReference>
<keyword evidence="6" id="KW-0238">DNA-binding</keyword>
<evidence type="ECO:0000256" key="6">
    <source>
        <dbReference type="ARBA" id="ARBA00023125"/>
    </source>
</evidence>
<dbReference type="PRINTS" id="PR00507">
    <property type="entry name" value="N12N6MTFRASE"/>
</dbReference>
<dbReference type="PROSITE" id="PS00092">
    <property type="entry name" value="N6_MTASE"/>
    <property type="match status" value="1"/>
</dbReference>
<dbReference type="InterPro" id="IPR002052">
    <property type="entry name" value="DNA_methylase_N6_adenine_CS"/>
</dbReference>